<comment type="caution">
    <text evidence="1">The sequence shown here is derived from an EMBL/GenBank/DDBJ whole genome shotgun (WGS) entry which is preliminary data.</text>
</comment>
<proteinExistence type="predicted"/>
<dbReference type="Proteomes" id="UP000019760">
    <property type="component" value="Unassembled WGS sequence"/>
</dbReference>
<reference evidence="2" key="1">
    <citation type="journal article" date="2014" name="FEMS Microbiol. Lett.">
        <title>Draft Genomic DNA Sequence of the Facultatively Methylotrophic Bacterium Acidomonas methanolica type strain MB58.</title>
        <authorList>
            <person name="Higashiura N."/>
            <person name="Hadano H."/>
            <person name="Hirakawa H."/>
            <person name="Matsutani M."/>
            <person name="Takabe S."/>
            <person name="Matsushita K."/>
            <person name="Azuma Y."/>
        </authorList>
    </citation>
    <scope>NUCLEOTIDE SEQUENCE [LARGE SCALE GENOMIC DNA]</scope>
    <source>
        <strain evidence="2">MB58</strain>
    </source>
</reference>
<dbReference type="RefSeq" id="WP_042060030.1">
    <property type="nucleotide sequence ID" value="NZ_BAND01000076.1"/>
</dbReference>
<reference evidence="1 2" key="2">
    <citation type="journal article" date="2014" name="FEMS Microbiol. Lett.">
        <title>Draft genomic DNA sequence of the facultatively methylotrophic bacterium Acidomonas methanolica type strain MB58.</title>
        <authorList>
            <person name="Higashiura N."/>
            <person name="Hadano H."/>
            <person name="Hirakawa H."/>
            <person name="Matsutani M."/>
            <person name="Takabe S."/>
            <person name="Matsushita K."/>
            <person name="Azuma Y."/>
        </authorList>
    </citation>
    <scope>NUCLEOTIDE SEQUENCE [LARGE SCALE GENOMIC DNA]</scope>
    <source>
        <strain evidence="1 2">MB58</strain>
    </source>
</reference>
<evidence type="ECO:0000313" key="1">
    <source>
        <dbReference type="EMBL" id="GAJ29752.1"/>
    </source>
</evidence>
<sequence length="153" mass="17422">MTNEIHDRAERIRARLLKRGVRCGDLAHSINRYGEASSYFMVSTGVRLRISDHSCNTDWRVDEMDFWGEDPDAIDALAESLLQAVAERQKRSRESAAAFAAERADDMARRAEITLRTREEKSRNDEILAARGLSHLTGSRRHDALKKIRKGVL</sequence>
<dbReference type="AlphaFoldDB" id="A0A023D6H5"/>
<organism evidence="1 2">
    <name type="scientific">Acidomonas methanolica NBRC 104435</name>
    <dbReference type="NCBI Taxonomy" id="1231351"/>
    <lineage>
        <taxon>Bacteria</taxon>
        <taxon>Pseudomonadati</taxon>
        <taxon>Pseudomonadota</taxon>
        <taxon>Alphaproteobacteria</taxon>
        <taxon>Acetobacterales</taxon>
        <taxon>Acetobacteraceae</taxon>
        <taxon>Acidomonas</taxon>
    </lineage>
</organism>
<accession>A0A023D6H5</accession>
<keyword evidence="2" id="KW-1185">Reference proteome</keyword>
<dbReference type="EMBL" id="BAND01000076">
    <property type="protein sequence ID" value="GAJ29752.1"/>
    <property type="molecule type" value="Genomic_DNA"/>
</dbReference>
<evidence type="ECO:0000313" key="2">
    <source>
        <dbReference type="Proteomes" id="UP000019760"/>
    </source>
</evidence>
<gene>
    <name evidence="1" type="ORF">Amme_076_045</name>
</gene>
<protein>
    <submittedName>
        <fullName evidence="1">Uncharacterized protein</fullName>
    </submittedName>
</protein>
<name>A0A023D6H5_ACIMT</name>